<dbReference type="EMBL" id="CP143789">
    <property type="protein sequence ID" value="WVN89835.1"/>
    <property type="molecule type" value="Genomic_DNA"/>
</dbReference>
<dbReference type="InterPro" id="IPR020070">
    <property type="entry name" value="Ribosomal_bL9_N"/>
</dbReference>
<dbReference type="InterPro" id="IPR000244">
    <property type="entry name" value="Ribosomal_bL9"/>
</dbReference>
<keyword evidence="2" id="KW-0689">Ribosomal protein</keyword>
<dbReference type="Gene3D" id="3.40.5.10">
    <property type="entry name" value="Ribosomal protein L9, N-terminal domain"/>
    <property type="match status" value="1"/>
</dbReference>
<keyword evidence="3" id="KW-0687">Ribonucleoprotein</keyword>
<dbReference type="SUPFAM" id="SSF55658">
    <property type="entry name" value="L9 N-domain-like"/>
    <property type="match status" value="1"/>
</dbReference>
<keyword evidence="5" id="KW-1185">Reference proteome</keyword>
<dbReference type="InterPro" id="IPR036935">
    <property type="entry name" value="Ribosomal_bL9_N_sf"/>
</dbReference>
<protein>
    <submittedName>
        <fullName evidence="4">Uncharacterized protein</fullName>
    </submittedName>
</protein>
<name>A0A1E3I3K8_9TREE</name>
<dbReference type="RefSeq" id="XP_066070535.1">
    <property type="nucleotide sequence ID" value="XM_066214438.1"/>
</dbReference>
<reference evidence="4" key="2">
    <citation type="journal article" date="2022" name="Elife">
        <title>Obligate sexual reproduction of a homothallic fungus closely related to the Cryptococcus pathogenic species complex.</title>
        <authorList>
            <person name="Passer A.R."/>
            <person name="Clancey S.A."/>
            <person name="Shea T."/>
            <person name="David-Palma M."/>
            <person name="Averette A.F."/>
            <person name="Boekhout T."/>
            <person name="Porcel B.M."/>
            <person name="Nowrousian M."/>
            <person name="Cuomo C.A."/>
            <person name="Sun S."/>
            <person name="Heitman J."/>
            <person name="Coelho M.A."/>
        </authorList>
    </citation>
    <scope>NUCLEOTIDE SEQUENCE</scope>
    <source>
        <strain evidence="4">CBS 7841</strain>
    </source>
</reference>
<evidence type="ECO:0000256" key="2">
    <source>
        <dbReference type="ARBA" id="ARBA00022980"/>
    </source>
</evidence>
<organism evidence="4 5">
    <name type="scientific">Cryptococcus depauperatus CBS 7841</name>
    <dbReference type="NCBI Taxonomy" id="1295531"/>
    <lineage>
        <taxon>Eukaryota</taxon>
        <taxon>Fungi</taxon>
        <taxon>Dikarya</taxon>
        <taxon>Basidiomycota</taxon>
        <taxon>Agaricomycotina</taxon>
        <taxon>Tremellomycetes</taxon>
        <taxon>Tremellales</taxon>
        <taxon>Cryptococcaceae</taxon>
        <taxon>Cryptococcus</taxon>
    </lineage>
</organism>
<reference evidence="4" key="1">
    <citation type="submission" date="2016-06" db="EMBL/GenBank/DDBJ databases">
        <authorList>
            <person name="Cuomo C."/>
            <person name="Litvintseva A."/>
            <person name="Heitman J."/>
            <person name="Chen Y."/>
            <person name="Sun S."/>
            <person name="Springer D."/>
            <person name="Dromer F."/>
            <person name="Young S."/>
            <person name="Zeng Q."/>
            <person name="Chapman S."/>
            <person name="Gujja S."/>
            <person name="Saif S."/>
            <person name="Birren B."/>
        </authorList>
    </citation>
    <scope>NUCLEOTIDE SEQUENCE</scope>
    <source>
        <strain evidence="4">CBS 7841</strain>
    </source>
</reference>
<dbReference type="PANTHER" id="PTHR21368">
    <property type="entry name" value="50S RIBOSOMAL PROTEIN L9"/>
    <property type="match status" value="1"/>
</dbReference>
<gene>
    <name evidence="4" type="ORF">L203_105065</name>
</gene>
<accession>A0A1E3I3K8</accession>
<dbReference type="Pfam" id="PF01281">
    <property type="entry name" value="Ribosomal_L9_N"/>
    <property type="match status" value="1"/>
</dbReference>
<dbReference type="OrthoDB" id="5555409at2759"/>
<comment type="similarity">
    <text evidence="1">Belongs to the bacterial ribosomal protein bL9 family.</text>
</comment>
<dbReference type="GO" id="GO:1990904">
    <property type="term" value="C:ribonucleoprotein complex"/>
    <property type="evidence" value="ECO:0007669"/>
    <property type="project" value="UniProtKB-KW"/>
</dbReference>
<evidence type="ECO:0000313" key="4">
    <source>
        <dbReference type="EMBL" id="WVN89835.1"/>
    </source>
</evidence>
<proteinExistence type="inferred from homology"/>
<dbReference type="GO" id="GO:0003735">
    <property type="term" value="F:structural constituent of ribosome"/>
    <property type="evidence" value="ECO:0007669"/>
    <property type="project" value="InterPro"/>
</dbReference>
<dbReference type="VEuPathDB" id="FungiDB:L203_05535"/>
<evidence type="ECO:0000256" key="1">
    <source>
        <dbReference type="ARBA" id="ARBA00010605"/>
    </source>
</evidence>
<dbReference type="InterPro" id="IPR009027">
    <property type="entry name" value="Ribosomal_bL9/RNase_H1_N"/>
</dbReference>
<dbReference type="GO" id="GO:0006412">
    <property type="term" value="P:translation"/>
    <property type="evidence" value="ECO:0007669"/>
    <property type="project" value="InterPro"/>
</dbReference>
<evidence type="ECO:0000313" key="5">
    <source>
        <dbReference type="Proteomes" id="UP000094043"/>
    </source>
</evidence>
<dbReference type="AlphaFoldDB" id="A0A1E3I3K8"/>
<sequence>MYASSSINLARSNAASLRAFSSASRGLARRQAFVELLSDVPRLGKTFDRLFVAPGRARNDLVPNRKARFIPFKNSLHRQELKMTDEERSNHFLRIESPGATAIYQRQTPETPQPTPQHLLDALHILPDTIVFPLRTVSPSSSTLHGSLNLSDVHQVLAQEHNLDSTEVEVFWANHEPGARIKEIGTWRAIIKVRKGGEEQVQLQIQVVRQD</sequence>
<evidence type="ECO:0000256" key="3">
    <source>
        <dbReference type="ARBA" id="ARBA00023274"/>
    </source>
</evidence>
<dbReference type="Proteomes" id="UP000094043">
    <property type="component" value="Chromosome 6"/>
</dbReference>
<dbReference type="GO" id="GO:0005840">
    <property type="term" value="C:ribosome"/>
    <property type="evidence" value="ECO:0007669"/>
    <property type="project" value="UniProtKB-KW"/>
</dbReference>
<dbReference type="KEGG" id="cdep:91089274"/>
<dbReference type="GeneID" id="91089274"/>
<reference evidence="4" key="3">
    <citation type="submission" date="2024-01" db="EMBL/GenBank/DDBJ databases">
        <authorList>
            <person name="Coelho M.A."/>
            <person name="David-Palma M."/>
            <person name="Shea T."/>
            <person name="Sun S."/>
            <person name="Cuomo C.A."/>
            <person name="Heitman J."/>
        </authorList>
    </citation>
    <scope>NUCLEOTIDE SEQUENCE</scope>
    <source>
        <strain evidence="4">CBS 7841</strain>
    </source>
</reference>